<dbReference type="OrthoDB" id="10399769at2759"/>
<sequence>MRKSILMSNKLYLEEGNICREVVANDDLIRLDEILNKLHLPSHLGMTAMYKKSKLKYAGFKKKRFMNLFQIALPAKSM</sequence>
<accession>A0A059EZ69</accession>
<protein>
    <submittedName>
        <fullName evidence="1">Uncharacterized protein</fullName>
    </submittedName>
</protein>
<reference evidence="1 2" key="2">
    <citation type="submission" date="2014-03" db="EMBL/GenBank/DDBJ databases">
        <title>The Genome Sequence of Anncaliia algerae insect isolate PRA339.</title>
        <authorList>
            <consortium name="The Broad Institute Genome Sequencing Platform"/>
            <consortium name="The Broad Institute Genome Sequencing Center for Infectious Disease"/>
            <person name="Cuomo C."/>
            <person name="Becnel J."/>
            <person name="Sanscrainte N."/>
            <person name="Walker B."/>
            <person name="Young S.K."/>
            <person name="Zeng Q."/>
            <person name="Gargeya S."/>
            <person name="Fitzgerald M."/>
            <person name="Haas B."/>
            <person name="Abouelleil A."/>
            <person name="Alvarado L."/>
            <person name="Arachchi H.M."/>
            <person name="Berlin A.M."/>
            <person name="Chapman S.B."/>
            <person name="Dewar J."/>
            <person name="Goldberg J."/>
            <person name="Griggs A."/>
            <person name="Gujja S."/>
            <person name="Hansen M."/>
            <person name="Howarth C."/>
            <person name="Imamovic A."/>
            <person name="Larimer J."/>
            <person name="McCowan C."/>
            <person name="Murphy C."/>
            <person name="Neiman D."/>
            <person name="Pearson M."/>
            <person name="Priest M."/>
            <person name="Roberts A."/>
            <person name="Saif S."/>
            <person name="Shea T."/>
            <person name="Sisk P."/>
            <person name="Sykes S."/>
            <person name="Wortman J."/>
            <person name="Nusbaum C."/>
            <person name="Birren B."/>
        </authorList>
    </citation>
    <scope>NUCLEOTIDE SEQUENCE [LARGE SCALE GENOMIC DNA]</scope>
    <source>
        <strain evidence="1 2">PRA339</strain>
    </source>
</reference>
<evidence type="ECO:0000313" key="2">
    <source>
        <dbReference type="Proteomes" id="UP000030655"/>
    </source>
</evidence>
<gene>
    <name evidence="1" type="ORF">H312_02255</name>
</gene>
<dbReference type="EMBL" id="KK365186">
    <property type="protein sequence ID" value="KCZ80348.1"/>
    <property type="molecule type" value="Genomic_DNA"/>
</dbReference>
<organism evidence="1 2">
    <name type="scientific">Anncaliia algerae PRA339</name>
    <dbReference type="NCBI Taxonomy" id="1288291"/>
    <lineage>
        <taxon>Eukaryota</taxon>
        <taxon>Fungi</taxon>
        <taxon>Fungi incertae sedis</taxon>
        <taxon>Microsporidia</taxon>
        <taxon>Tubulinosematoidea</taxon>
        <taxon>Tubulinosematidae</taxon>
        <taxon>Anncaliia</taxon>
    </lineage>
</organism>
<dbReference type="VEuPathDB" id="MicrosporidiaDB:H312_02255"/>
<reference evidence="2" key="1">
    <citation type="submission" date="2013-02" db="EMBL/GenBank/DDBJ databases">
        <authorList>
            <consortium name="The Broad Institute Genome Sequencing Platform"/>
            <person name="Cuomo C."/>
            <person name="Becnel J."/>
            <person name="Sanscrainte N."/>
            <person name="Walker B."/>
            <person name="Young S.K."/>
            <person name="Zeng Q."/>
            <person name="Gargeya S."/>
            <person name="Fitzgerald M."/>
            <person name="Haas B."/>
            <person name="Abouelleil A."/>
            <person name="Alvarado L."/>
            <person name="Arachchi H.M."/>
            <person name="Berlin A.M."/>
            <person name="Chapman S.B."/>
            <person name="Dewar J."/>
            <person name="Goldberg J."/>
            <person name="Griggs A."/>
            <person name="Gujja S."/>
            <person name="Hansen M."/>
            <person name="Howarth C."/>
            <person name="Imamovic A."/>
            <person name="Larimer J."/>
            <person name="McCowan C."/>
            <person name="Murphy C."/>
            <person name="Neiman D."/>
            <person name="Pearson M."/>
            <person name="Priest M."/>
            <person name="Roberts A."/>
            <person name="Saif S."/>
            <person name="Shea T."/>
            <person name="Sisk P."/>
            <person name="Sykes S."/>
            <person name="Wortman J."/>
            <person name="Nusbaum C."/>
            <person name="Birren B."/>
        </authorList>
    </citation>
    <scope>NUCLEOTIDE SEQUENCE [LARGE SCALE GENOMIC DNA]</scope>
    <source>
        <strain evidence="2">PRA339</strain>
    </source>
</reference>
<dbReference type="AlphaFoldDB" id="A0A059EZ69"/>
<dbReference type="Proteomes" id="UP000030655">
    <property type="component" value="Unassembled WGS sequence"/>
</dbReference>
<keyword evidence="2" id="KW-1185">Reference proteome</keyword>
<dbReference type="HOGENOM" id="CLU_2621551_0_0_1"/>
<name>A0A059EZ69_9MICR</name>
<proteinExistence type="predicted"/>
<evidence type="ECO:0000313" key="1">
    <source>
        <dbReference type="EMBL" id="KCZ80348.1"/>
    </source>
</evidence>